<evidence type="ECO:0000256" key="2">
    <source>
        <dbReference type="PROSITE-ProRule" id="PRU01005"/>
    </source>
</evidence>
<comment type="caution">
    <text evidence="2">Lacks conserved residue(s) required for the propagation of feature annotation.</text>
</comment>
<dbReference type="InterPro" id="IPR003582">
    <property type="entry name" value="ShKT_dom"/>
</dbReference>
<protein>
    <recommendedName>
        <fullName evidence="3">ShKT domain-containing protein</fullName>
    </recommendedName>
</protein>
<gene>
    <name evidence="4" type="ORF">A6R68_09686</name>
</gene>
<dbReference type="InterPro" id="IPR035940">
    <property type="entry name" value="CAP_sf"/>
</dbReference>
<evidence type="ECO:0000313" key="5">
    <source>
        <dbReference type="Proteomes" id="UP000092124"/>
    </source>
</evidence>
<name>A0A1A6G051_NEOLE</name>
<dbReference type="Proteomes" id="UP000092124">
    <property type="component" value="Unassembled WGS sequence"/>
</dbReference>
<dbReference type="OrthoDB" id="737510at2759"/>
<dbReference type="Pfam" id="PF08562">
    <property type="entry name" value="Crisp"/>
    <property type="match status" value="1"/>
</dbReference>
<dbReference type="EMBL" id="LZPO01108488">
    <property type="protein sequence ID" value="OBS59190.1"/>
    <property type="molecule type" value="Genomic_DNA"/>
</dbReference>
<comment type="caution">
    <text evidence="4">The sequence shown here is derived from an EMBL/GenBank/DDBJ whole genome shotgun (WGS) entry which is preliminary data.</text>
</comment>
<keyword evidence="5" id="KW-1185">Reference proteome</keyword>
<accession>A0A1A6G051</accession>
<dbReference type="SUPFAM" id="SSF55797">
    <property type="entry name" value="PR-1-like"/>
    <property type="match status" value="1"/>
</dbReference>
<dbReference type="InterPro" id="IPR013871">
    <property type="entry name" value="Cysteine_rich_secretory"/>
</dbReference>
<reference evidence="4 5" key="1">
    <citation type="submission" date="2016-06" db="EMBL/GenBank/DDBJ databases">
        <title>The Draft Genome Sequence and Annotation of the Desert Woodrat Neotoma lepida.</title>
        <authorList>
            <person name="Campbell M."/>
            <person name="Oakeson K.F."/>
            <person name="Yandell M."/>
            <person name="Halpert J.R."/>
            <person name="Dearing D."/>
        </authorList>
    </citation>
    <scope>NUCLEOTIDE SEQUENCE [LARGE SCALE GENOMIC DNA]</scope>
    <source>
        <strain evidence="4">417</strain>
        <tissue evidence="4">Liver</tissue>
    </source>
</reference>
<dbReference type="InterPro" id="IPR042076">
    <property type="entry name" value="Crisp-like_dom"/>
</dbReference>
<proteinExistence type="predicted"/>
<evidence type="ECO:0000256" key="1">
    <source>
        <dbReference type="ARBA" id="ARBA00023157"/>
    </source>
</evidence>
<feature type="domain" description="ShKT" evidence="3">
    <location>
        <begin position="67"/>
        <end position="100"/>
    </location>
</feature>
<keyword evidence="1 2" id="KW-1015">Disulfide bond</keyword>
<feature type="disulfide bond" evidence="2">
    <location>
        <begin position="76"/>
        <end position="94"/>
    </location>
</feature>
<dbReference type="AlphaFoldDB" id="A0A1A6G051"/>
<feature type="non-terminal residue" evidence="4">
    <location>
        <position position="1"/>
    </location>
</feature>
<evidence type="ECO:0000313" key="4">
    <source>
        <dbReference type="EMBL" id="OBS59190.1"/>
    </source>
</evidence>
<dbReference type="PROSITE" id="PS51670">
    <property type="entry name" value="SHKT"/>
    <property type="match status" value="1"/>
</dbReference>
<dbReference type="FunFam" id="1.10.10.740:FF:000001">
    <property type="entry name" value="Cysteine-rich secretory protein 2"/>
    <property type="match status" value="1"/>
</dbReference>
<dbReference type="Gene3D" id="1.10.10.740">
    <property type="entry name" value="Crisp domain"/>
    <property type="match status" value="1"/>
</dbReference>
<sequence>NKNLEGLSTTRKSVQEEIVKNHNQLRRMVSPPGSDLLKMVRAHKRTVHLESCICSLRIASGFSPNSCEYEDRFSNCAEVKAAVICEDPIVNENCKATYNCEGKIH</sequence>
<evidence type="ECO:0000259" key="3">
    <source>
        <dbReference type="PROSITE" id="PS51670"/>
    </source>
</evidence>
<dbReference type="SUPFAM" id="SSF57546">
    <property type="entry name" value="Crisp domain-like"/>
    <property type="match status" value="1"/>
</dbReference>
<organism evidence="4 5">
    <name type="scientific">Neotoma lepida</name>
    <name type="common">Desert woodrat</name>
    <dbReference type="NCBI Taxonomy" id="56216"/>
    <lineage>
        <taxon>Eukaryota</taxon>
        <taxon>Metazoa</taxon>
        <taxon>Chordata</taxon>
        <taxon>Craniata</taxon>
        <taxon>Vertebrata</taxon>
        <taxon>Euteleostomi</taxon>
        <taxon>Mammalia</taxon>
        <taxon>Eutheria</taxon>
        <taxon>Euarchontoglires</taxon>
        <taxon>Glires</taxon>
        <taxon>Rodentia</taxon>
        <taxon>Myomorpha</taxon>
        <taxon>Muroidea</taxon>
        <taxon>Cricetidae</taxon>
        <taxon>Neotominae</taxon>
        <taxon>Neotoma</taxon>
    </lineage>
</organism>